<feature type="signal peptide" evidence="1">
    <location>
        <begin position="1"/>
        <end position="24"/>
    </location>
</feature>
<accession>A0AA36M3F1</accession>
<protein>
    <submittedName>
        <fullName evidence="2">Uncharacterized protein</fullName>
    </submittedName>
</protein>
<organism evidence="2 3">
    <name type="scientific">Cylicocyclus nassatus</name>
    <name type="common">Nematode worm</name>
    <dbReference type="NCBI Taxonomy" id="53992"/>
    <lineage>
        <taxon>Eukaryota</taxon>
        <taxon>Metazoa</taxon>
        <taxon>Ecdysozoa</taxon>
        <taxon>Nematoda</taxon>
        <taxon>Chromadorea</taxon>
        <taxon>Rhabditida</taxon>
        <taxon>Rhabditina</taxon>
        <taxon>Rhabditomorpha</taxon>
        <taxon>Strongyloidea</taxon>
        <taxon>Strongylidae</taxon>
        <taxon>Cylicocyclus</taxon>
    </lineage>
</organism>
<evidence type="ECO:0000256" key="1">
    <source>
        <dbReference type="SAM" id="SignalP"/>
    </source>
</evidence>
<dbReference type="Proteomes" id="UP001176961">
    <property type="component" value="Unassembled WGS sequence"/>
</dbReference>
<name>A0AA36M3F1_CYLNA</name>
<gene>
    <name evidence="2" type="ORF">CYNAS_LOCUS7700</name>
</gene>
<sequence>MLCATFTVLIVSVLAAAMSWRSEADKTMSLYQRSEGEVGGPIDGDFDYYYPPCNDYDPCFGEKAAEYELMAYAIQKQVCAELEISDYYDAKPDCKLHTEALAILRDKSGSRSGEKCTLKLEGSYTVNGSTNDEKISRTLKLGSDRILKTIEVPSALQ</sequence>
<reference evidence="2" key="1">
    <citation type="submission" date="2023-07" db="EMBL/GenBank/DDBJ databases">
        <authorList>
            <consortium name="CYATHOMIX"/>
        </authorList>
    </citation>
    <scope>NUCLEOTIDE SEQUENCE</scope>
    <source>
        <strain evidence="2">N/A</strain>
    </source>
</reference>
<keyword evidence="1" id="KW-0732">Signal</keyword>
<dbReference type="EMBL" id="CATQJL010000112">
    <property type="protein sequence ID" value="CAJ0595717.1"/>
    <property type="molecule type" value="Genomic_DNA"/>
</dbReference>
<evidence type="ECO:0000313" key="3">
    <source>
        <dbReference type="Proteomes" id="UP001176961"/>
    </source>
</evidence>
<feature type="chain" id="PRO_5041218656" evidence="1">
    <location>
        <begin position="25"/>
        <end position="157"/>
    </location>
</feature>
<evidence type="ECO:0000313" key="2">
    <source>
        <dbReference type="EMBL" id="CAJ0595717.1"/>
    </source>
</evidence>
<proteinExistence type="predicted"/>
<keyword evidence="3" id="KW-1185">Reference proteome</keyword>
<comment type="caution">
    <text evidence="2">The sequence shown here is derived from an EMBL/GenBank/DDBJ whole genome shotgun (WGS) entry which is preliminary data.</text>
</comment>
<dbReference type="AlphaFoldDB" id="A0AA36M3F1"/>